<organism evidence="1">
    <name type="scientific">Arundo donax</name>
    <name type="common">Giant reed</name>
    <name type="synonym">Donax arundinaceus</name>
    <dbReference type="NCBI Taxonomy" id="35708"/>
    <lineage>
        <taxon>Eukaryota</taxon>
        <taxon>Viridiplantae</taxon>
        <taxon>Streptophyta</taxon>
        <taxon>Embryophyta</taxon>
        <taxon>Tracheophyta</taxon>
        <taxon>Spermatophyta</taxon>
        <taxon>Magnoliopsida</taxon>
        <taxon>Liliopsida</taxon>
        <taxon>Poales</taxon>
        <taxon>Poaceae</taxon>
        <taxon>PACMAD clade</taxon>
        <taxon>Arundinoideae</taxon>
        <taxon>Arundineae</taxon>
        <taxon>Arundo</taxon>
    </lineage>
</organism>
<accession>A0A0A9BXX2</accession>
<sequence>MYTKPSENCHILQEHRHFSKPQVKRLCFTPPPFNQCI</sequence>
<dbReference type="AlphaFoldDB" id="A0A0A9BXX2"/>
<protein>
    <submittedName>
        <fullName evidence="1">Uncharacterized protein</fullName>
    </submittedName>
</protein>
<name>A0A0A9BXX2_ARUDO</name>
<dbReference type="EMBL" id="GBRH01228981">
    <property type="protein sequence ID" value="JAD68914.1"/>
    <property type="molecule type" value="Transcribed_RNA"/>
</dbReference>
<reference evidence="1" key="2">
    <citation type="journal article" date="2015" name="Data Brief">
        <title>Shoot transcriptome of the giant reed, Arundo donax.</title>
        <authorList>
            <person name="Barrero R.A."/>
            <person name="Guerrero F.D."/>
            <person name="Moolhuijzen P."/>
            <person name="Goolsby J.A."/>
            <person name="Tidwell J."/>
            <person name="Bellgard S.E."/>
            <person name="Bellgard M.I."/>
        </authorList>
    </citation>
    <scope>NUCLEOTIDE SEQUENCE</scope>
    <source>
        <tissue evidence="1">Shoot tissue taken approximately 20 cm above the soil surface</tissue>
    </source>
</reference>
<reference evidence="1" key="1">
    <citation type="submission" date="2014-09" db="EMBL/GenBank/DDBJ databases">
        <authorList>
            <person name="Magalhaes I.L.F."/>
            <person name="Oliveira U."/>
            <person name="Santos F.R."/>
            <person name="Vidigal T.H.D.A."/>
            <person name="Brescovit A.D."/>
            <person name="Santos A.J."/>
        </authorList>
    </citation>
    <scope>NUCLEOTIDE SEQUENCE</scope>
    <source>
        <tissue evidence="1">Shoot tissue taken approximately 20 cm above the soil surface</tissue>
    </source>
</reference>
<evidence type="ECO:0000313" key="1">
    <source>
        <dbReference type="EMBL" id="JAD68914.1"/>
    </source>
</evidence>
<proteinExistence type="predicted"/>